<feature type="signal peptide" evidence="1">
    <location>
        <begin position="1"/>
        <end position="20"/>
    </location>
</feature>
<dbReference type="Pfam" id="PF18962">
    <property type="entry name" value="Por_Secre_tail"/>
    <property type="match status" value="1"/>
</dbReference>
<gene>
    <name evidence="3" type="ORF">DSL64_23415</name>
</gene>
<dbReference type="NCBIfam" id="TIGR04183">
    <property type="entry name" value="Por_Secre_tail"/>
    <property type="match status" value="1"/>
</dbReference>
<dbReference type="AlphaFoldDB" id="A0A3D8Y8J9"/>
<evidence type="ECO:0000256" key="1">
    <source>
        <dbReference type="SAM" id="SignalP"/>
    </source>
</evidence>
<comment type="caution">
    <text evidence="3">The sequence shown here is derived from an EMBL/GenBank/DDBJ whole genome shotgun (WGS) entry which is preliminary data.</text>
</comment>
<dbReference type="RefSeq" id="WP_115833375.1">
    <property type="nucleotide sequence ID" value="NZ_QNUL01000026.1"/>
</dbReference>
<evidence type="ECO:0000259" key="2">
    <source>
        <dbReference type="Pfam" id="PF18962"/>
    </source>
</evidence>
<protein>
    <submittedName>
        <fullName evidence="3">T9SS C-terminal target domain-containing protein</fullName>
    </submittedName>
</protein>
<evidence type="ECO:0000313" key="3">
    <source>
        <dbReference type="EMBL" id="REA57688.1"/>
    </source>
</evidence>
<proteinExistence type="predicted"/>
<dbReference type="Proteomes" id="UP000256373">
    <property type="component" value="Unassembled WGS sequence"/>
</dbReference>
<dbReference type="InterPro" id="IPR026444">
    <property type="entry name" value="Secre_tail"/>
</dbReference>
<sequence>MKRTILYLLTIAMLTWQGLAAQSVPSGSRLNMTATKKNDSTPNLPFAAKPSGLTYKPLSLQSPKALNKFYRTFLFSNAAASESTGVQEAELVVKNIERKSAPVETAIKTEEQLYISDVITVSNIYPNPASERAELDYNITGDLRDAKVIFYNVLGTKMNEYALTKSNRKLTVDTTVMPTGLYFYQLSLEGKKVATKKMLVRHQQ</sequence>
<dbReference type="EMBL" id="QNUL01000026">
    <property type="protein sequence ID" value="REA57688.1"/>
    <property type="molecule type" value="Genomic_DNA"/>
</dbReference>
<accession>A0A3D8Y8J9</accession>
<keyword evidence="1" id="KW-0732">Signal</keyword>
<evidence type="ECO:0000313" key="4">
    <source>
        <dbReference type="Proteomes" id="UP000256373"/>
    </source>
</evidence>
<feature type="domain" description="Secretion system C-terminal sorting" evidence="2">
    <location>
        <begin position="124"/>
        <end position="200"/>
    </location>
</feature>
<dbReference type="OrthoDB" id="1522390at2"/>
<name>A0A3D8Y8J9_9BACT</name>
<keyword evidence="4" id="KW-1185">Reference proteome</keyword>
<organism evidence="3 4">
    <name type="scientific">Dyadobacter luteus</name>
    <dbReference type="NCBI Taxonomy" id="2259619"/>
    <lineage>
        <taxon>Bacteria</taxon>
        <taxon>Pseudomonadati</taxon>
        <taxon>Bacteroidota</taxon>
        <taxon>Cytophagia</taxon>
        <taxon>Cytophagales</taxon>
        <taxon>Spirosomataceae</taxon>
        <taxon>Dyadobacter</taxon>
    </lineage>
</organism>
<feature type="chain" id="PRO_5017769111" evidence="1">
    <location>
        <begin position="21"/>
        <end position="204"/>
    </location>
</feature>
<reference evidence="3 4" key="1">
    <citation type="submission" date="2018-07" db="EMBL/GenBank/DDBJ databases">
        <title>Dyadobacter roseus sp. nov., isolated from rose rhizosphere soil.</title>
        <authorList>
            <person name="Chen L."/>
        </authorList>
    </citation>
    <scope>NUCLEOTIDE SEQUENCE [LARGE SCALE GENOMIC DNA]</scope>
    <source>
        <strain evidence="3 4">RS19</strain>
    </source>
</reference>